<sequence>GSFEVHGTRSGALSDDTRRPPSRDVYDAEWAYVFDVLRGDRDHTRNTVEEGVIVQRLIDGIYRSADAGREVSLRGDRTG</sequence>
<reference evidence="2 3" key="1">
    <citation type="journal article" date="2019" name="Int. J. Syst. Evol. Microbiol.">
        <title>The Global Catalogue of Microorganisms (GCM) 10K type strain sequencing project: providing services to taxonomists for standard genome sequencing and annotation.</title>
        <authorList>
            <consortium name="The Broad Institute Genomics Platform"/>
            <consortium name="The Broad Institute Genome Sequencing Center for Infectious Disease"/>
            <person name="Wu L."/>
            <person name="Ma J."/>
        </authorList>
    </citation>
    <scope>NUCLEOTIDE SEQUENCE [LARGE SCALE GENOMIC DNA]</scope>
    <source>
        <strain evidence="2 3">NBRC 111368</strain>
    </source>
</reference>
<comment type="caution">
    <text evidence="2">The sequence shown here is derived from an EMBL/GenBank/DDBJ whole genome shotgun (WGS) entry which is preliminary data.</text>
</comment>
<proteinExistence type="predicted"/>
<organism evidence="2 3">
    <name type="scientific">Halobium palmae</name>
    <dbReference type="NCBI Taxonomy" id="1776492"/>
    <lineage>
        <taxon>Archaea</taxon>
        <taxon>Methanobacteriati</taxon>
        <taxon>Methanobacteriota</taxon>
        <taxon>Stenosarchaea group</taxon>
        <taxon>Halobacteria</taxon>
        <taxon>Halobacteriales</taxon>
        <taxon>Haloferacaceae</taxon>
        <taxon>Halobium</taxon>
    </lineage>
</organism>
<dbReference type="Proteomes" id="UP001596328">
    <property type="component" value="Unassembled WGS sequence"/>
</dbReference>
<evidence type="ECO:0000313" key="3">
    <source>
        <dbReference type="Proteomes" id="UP001596328"/>
    </source>
</evidence>
<feature type="region of interest" description="Disordered" evidence="1">
    <location>
        <begin position="1"/>
        <end position="22"/>
    </location>
</feature>
<protein>
    <recommendedName>
        <fullName evidence="4">Gfo/Idh/MocA family oxidoreductase</fullName>
    </recommendedName>
</protein>
<evidence type="ECO:0000256" key="1">
    <source>
        <dbReference type="SAM" id="MobiDB-lite"/>
    </source>
</evidence>
<dbReference type="AlphaFoldDB" id="A0ABD5S6Y8"/>
<dbReference type="Gene3D" id="3.30.360.10">
    <property type="entry name" value="Dihydrodipicolinate Reductase, domain 2"/>
    <property type="match status" value="1"/>
</dbReference>
<evidence type="ECO:0008006" key="4">
    <source>
        <dbReference type="Google" id="ProtNLM"/>
    </source>
</evidence>
<accession>A0ABD5S6Y8</accession>
<name>A0ABD5S6Y8_9EURY</name>
<gene>
    <name evidence="2" type="ORF">ACFQE1_21650</name>
</gene>
<evidence type="ECO:0000313" key="2">
    <source>
        <dbReference type="EMBL" id="MFC6726933.1"/>
    </source>
</evidence>
<dbReference type="EMBL" id="JBHSWU010001525">
    <property type="protein sequence ID" value="MFC6726933.1"/>
    <property type="molecule type" value="Genomic_DNA"/>
</dbReference>
<feature type="non-terminal residue" evidence="2">
    <location>
        <position position="1"/>
    </location>
</feature>
<keyword evidence="3" id="KW-1185">Reference proteome</keyword>